<accession>K9VJC3</accession>
<name>K9VJC3_9CYAN</name>
<dbReference type="KEGG" id="oni:Osc7112_3202"/>
<dbReference type="eggNOG" id="ENOG502ZWMQ">
    <property type="taxonomic scope" value="Bacteria"/>
</dbReference>
<evidence type="ECO:0000313" key="2">
    <source>
        <dbReference type="EMBL" id="AFZ07587.1"/>
    </source>
</evidence>
<evidence type="ECO:0000256" key="1">
    <source>
        <dbReference type="SAM" id="Phobius"/>
    </source>
</evidence>
<dbReference type="OrthoDB" id="454454at2"/>
<keyword evidence="1" id="KW-1133">Transmembrane helix</keyword>
<dbReference type="RefSeq" id="WP_015176858.1">
    <property type="nucleotide sequence ID" value="NC_019729.1"/>
</dbReference>
<feature type="transmembrane region" description="Helical" evidence="1">
    <location>
        <begin position="21"/>
        <end position="44"/>
    </location>
</feature>
<evidence type="ECO:0000313" key="3">
    <source>
        <dbReference type="Proteomes" id="UP000010478"/>
    </source>
</evidence>
<keyword evidence="1" id="KW-0472">Membrane</keyword>
<dbReference type="EMBL" id="CP003614">
    <property type="protein sequence ID" value="AFZ07587.1"/>
    <property type="molecule type" value="Genomic_DNA"/>
</dbReference>
<proteinExistence type="predicted"/>
<organism evidence="2 3">
    <name type="scientific">Phormidium nigroviride PCC 7112</name>
    <dbReference type="NCBI Taxonomy" id="179408"/>
    <lineage>
        <taxon>Bacteria</taxon>
        <taxon>Bacillati</taxon>
        <taxon>Cyanobacteriota</taxon>
        <taxon>Cyanophyceae</taxon>
        <taxon>Oscillatoriophycideae</taxon>
        <taxon>Oscillatoriales</taxon>
        <taxon>Oscillatoriaceae</taxon>
        <taxon>Phormidium</taxon>
    </lineage>
</organism>
<dbReference type="AlphaFoldDB" id="K9VJC3"/>
<sequence length="487" mass="54668">MKKALKVLGNPIVKWSEIGTIGLIFLSLVGGNFIASLVAGNFIAERREQEIEAELAAFSSKVTRQTDYNETAIALKTLSAQLGFNVYSWSEDTKSKFARDIAKIAIEPGDRKSWEAIEPKLKEYLNAQITKPSSEIDRPPPELQQYLKVNAKTIAQIREVVSRQGAPVWKMNLDPVLEGDFAFPLPSYLGIAQLQKVLALDILEKQRNGQTEAARSMLETTWQINTSLEDSPLLIGQLVNLINGRYIAGTMRKLGNLPIEWQQRLVDRDYSQSVVTSIQGEYFGYFNRIRRTPPKEIFTTVELFEYNPTPAINPTPAKTLQKQAATLAAVSLSPITKLWLRFSAIDGYQVNKKAIEQYQAQPMNVCASDAFEFKERPAFWNVVGQITFPSSFNQPAKGQKFMLDSELTQKVLQANALAAKTGQWPGTLPNLESSVCPGYTWVYQVAKDGTMSLSLSQEPKWAAQRLKYSGLPLTYRSRKLPDRVARY</sequence>
<reference evidence="2 3" key="1">
    <citation type="submission" date="2012-05" db="EMBL/GenBank/DDBJ databases">
        <title>Finished chromosome of genome of Oscillatoria sp. PCC 7112.</title>
        <authorList>
            <consortium name="US DOE Joint Genome Institute"/>
            <person name="Gugger M."/>
            <person name="Coursin T."/>
            <person name="Rippka R."/>
            <person name="Tandeau De Marsac N."/>
            <person name="Huntemann M."/>
            <person name="Wei C.-L."/>
            <person name="Han J."/>
            <person name="Detter J.C."/>
            <person name="Han C."/>
            <person name="Tapia R."/>
            <person name="Davenport K."/>
            <person name="Daligault H."/>
            <person name="Erkkila T."/>
            <person name="Gu W."/>
            <person name="Munk A.C.C."/>
            <person name="Teshima H."/>
            <person name="Xu Y."/>
            <person name="Chain P."/>
            <person name="Chen A."/>
            <person name="Krypides N."/>
            <person name="Mavromatis K."/>
            <person name="Markowitz V."/>
            <person name="Szeto E."/>
            <person name="Ivanova N."/>
            <person name="Mikhailova N."/>
            <person name="Ovchinnikova G."/>
            <person name="Pagani I."/>
            <person name="Pati A."/>
            <person name="Goodwin L."/>
            <person name="Peters L."/>
            <person name="Pitluck S."/>
            <person name="Woyke T."/>
            <person name="Kerfeld C."/>
        </authorList>
    </citation>
    <scope>NUCLEOTIDE SEQUENCE [LARGE SCALE GENOMIC DNA]</scope>
    <source>
        <strain evidence="2 3">PCC 7112</strain>
    </source>
</reference>
<dbReference type="HOGENOM" id="CLU_560012_0_0_3"/>
<protein>
    <submittedName>
        <fullName evidence="2">Uncharacterized protein</fullName>
    </submittedName>
</protein>
<gene>
    <name evidence="2" type="ORF">Osc7112_3202</name>
</gene>
<keyword evidence="3" id="KW-1185">Reference proteome</keyword>
<dbReference type="Proteomes" id="UP000010478">
    <property type="component" value="Chromosome"/>
</dbReference>
<keyword evidence="1" id="KW-0812">Transmembrane</keyword>